<dbReference type="GO" id="GO:0065003">
    <property type="term" value="P:protein-containing complex assembly"/>
    <property type="evidence" value="ECO:0007669"/>
    <property type="project" value="InterPro"/>
</dbReference>
<dbReference type="InterPro" id="IPR036118">
    <property type="entry name" value="UreE_N_sf"/>
</dbReference>
<keyword evidence="4 5" id="KW-0143">Chaperone</keyword>
<comment type="function">
    <text evidence="5">Involved in urease metallocenter assembly. Binds nickel. Probably functions as a nickel donor during metallocenter assembly.</text>
</comment>
<evidence type="ECO:0000256" key="1">
    <source>
        <dbReference type="ARBA" id="ARBA00004496"/>
    </source>
</evidence>
<evidence type="ECO:0000259" key="6">
    <source>
        <dbReference type="SMART" id="SM00988"/>
    </source>
</evidence>
<evidence type="ECO:0000313" key="8">
    <source>
        <dbReference type="Proteomes" id="UP001155483"/>
    </source>
</evidence>
<dbReference type="CDD" id="cd00571">
    <property type="entry name" value="UreE"/>
    <property type="match status" value="1"/>
</dbReference>
<sequence length="170" mass="19671">MIIREKLGTLTSFDIGARTIDHLCLEWFEKGKRILHKRTAQGREVILKFLKERPELQQDDVLYEDDHCLIVVQIEPCDVLVIQPKTMYEMALACYEIGNKHLPLFFQDDELLIPYEAPLHRMLQALGFQCEVQVRRLLYQLKTTVSPHAHTGSGSLFSKILQFTNASSNE</sequence>
<keyword evidence="3 5" id="KW-0533">Nickel</keyword>
<dbReference type="EMBL" id="JAOTIF010000006">
    <property type="protein sequence ID" value="MCU7549627.1"/>
    <property type="molecule type" value="Genomic_DNA"/>
</dbReference>
<comment type="subcellular location">
    <subcellularLocation>
        <location evidence="1 5">Cytoplasm</location>
    </subcellularLocation>
</comment>
<evidence type="ECO:0000256" key="4">
    <source>
        <dbReference type="ARBA" id="ARBA00023186"/>
    </source>
</evidence>
<comment type="caution">
    <text evidence="7">The sequence shown here is derived from an EMBL/GenBank/DDBJ whole genome shotgun (WGS) entry which is preliminary data.</text>
</comment>
<dbReference type="GO" id="GO:0006457">
    <property type="term" value="P:protein folding"/>
    <property type="evidence" value="ECO:0007669"/>
    <property type="project" value="InterPro"/>
</dbReference>
<gene>
    <name evidence="5 7" type="primary">ureE</name>
    <name evidence="7" type="ORF">OCK74_10905</name>
</gene>
<dbReference type="InterPro" id="IPR004029">
    <property type="entry name" value="UreE_N"/>
</dbReference>
<comment type="similarity">
    <text evidence="5">Belongs to the UreE family.</text>
</comment>
<reference evidence="7" key="2">
    <citation type="submission" date="2023-04" db="EMBL/GenBank/DDBJ databases">
        <title>Paracnuella aquatica gen. nov., sp. nov., a member of the family Chitinophagaceae isolated from a hot spring.</title>
        <authorList>
            <person name="Wang C."/>
        </authorList>
    </citation>
    <scope>NUCLEOTIDE SEQUENCE</scope>
    <source>
        <strain evidence="7">LB-8</strain>
    </source>
</reference>
<dbReference type="Gene3D" id="3.30.70.790">
    <property type="entry name" value="UreE, C-terminal domain"/>
    <property type="match status" value="1"/>
</dbReference>
<dbReference type="SUPFAM" id="SSF69737">
    <property type="entry name" value="Urease metallochaperone UreE, C-terminal domain"/>
    <property type="match status" value="1"/>
</dbReference>
<dbReference type="NCBIfam" id="NF009754">
    <property type="entry name" value="PRK13261.1-6"/>
    <property type="match status" value="1"/>
</dbReference>
<dbReference type="InterPro" id="IPR007864">
    <property type="entry name" value="UreE_C_dom"/>
</dbReference>
<dbReference type="Proteomes" id="UP001155483">
    <property type="component" value="Unassembled WGS sequence"/>
</dbReference>
<dbReference type="AlphaFoldDB" id="A0A9X2XVZ1"/>
<organism evidence="7 8">
    <name type="scientific">Paraflavisolibacter caeni</name>
    <dbReference type="NCBI Taxonomy" id="2982496"/>
    <lineage>
        <taxon>Bacteria</taxon>
        <taxon>Pseudomonadati</taxon>
        <taxon>Bacteroidota</taxon>
        <taxon>Chitinophagia</taxon>
        <taxon>Chitinophagales</taxon>
        <taxon>Chitinophagaceae</taxon>
        <taxon>Paraflavisolibacter</taxon>
    </lineage>
</organism>
<dbReference type="GO" id="GO:0019627">
    <property type="term" value="P:urea metabolic process"/>
    <property type="evidence" value="ECO:0007669"/>
    <property type="project" value="InterPro"/>
</dbReference>
<evidence type="ECO:0000313" key="7">
    <source>
        <dbReference type="EMBL" id="MCU7549627.1"/>
    </source>
</evidence>
<name>A0A9X2XVZ1_9BACT</name>
<dbReference type="InterPro" id="IPR012406">
    <property type="entry name" value="UreE"/>
</dbReference>
<evidence type="ECO:0000256" key="5">
    <source>
        <dbReference type="HAMAP-Rule" id="MF_00822"/>
    </source>
</evidence>
<accession>A0A9X2XVZ1</accession>
<dbReference type="RefSeq" id="WP_279297067.1">
    <property type="nucleotide sequence ID" value="NZ_JAOTIF010000006.1"/>
</dbReference>
<proteinExistence type="inferred from homology"/>
<dbReference type="GO" id="GO:0016151">
    <property type="term" value="F:nickel cation binding"/>
    <property type="evidence" value="ECO:0007669"/>
    <property type="project" value="UniProtKB-UniRule"/>
</dbReference>
<dbReference type="SMART" id="SM00988">
    <property type="entry name" value="UreE_N"/>
    <property type="match status" value="1"/>
</dbReference>
<dbReference type="HAMAP" id="MF_00822">
    <property type="entry name" value="UreE"/>
    <property type="match status" value="1"/>
</dbReference>
<dbReference type="Pfam" id="PF05194">
    <property type="entry name" value="UreE_C"/>
    <property type="match status" value="1"/>
</dbReference>
<dbReference type="Pfam" id="PF02814">
    <property type="entry name" value="UreE_N"/>
    <property type="match status" value="1"/>
</dbReference>
<evidence type="ECO:0000256" key="3">
    <source>
        <dbReference type="ARBA" id="ARBA00022596"/>
    </source>
</evidence>
<protein>
    <recommendedName>
        <fullName evidence="5">Urease accessory protein UreE</fullName>
    </recommendedName>
</protein>
<dbReference type="GO" id="GO:0051082">
    <property type="term" value="F:unfolded protein binding"/>
    <property type="evidence" value="ECO:0007669"/>
    <property type="project" value="UniProtKB-UniRule"/>
</dbReference>
<dbReference type="GO" id="GO:0005737">
    <property type="term" value="C:cytoplasm"/>
    <property type="evidence" value="ECO:0007669"/>
    <property type="project" value="UniProtKB-SubCell"/>
</dbReference>
<feature type="domain" description="UreE urease accessory N-terminal" evidence="6">
    <location>
        <begin position="6"/>
        <end position="70"/>
    </location>
</feature>
<dbReference type="SUPFAM" id="SSF69287">
    <property type="entry name" value="Urease metallochaperone UreE, N-terminal domain"/>
    <property type="match status" value="1"/>
</dbReference>
<keyword evidence="8" id="KW-1185">Reference proteome</keyword>
<reference evidence="7" key="1">
    <citation type="submission" date="2022-09" db="EMBL/GenBank/DDBJ databases">
        <authorList>
            <person name="Yuan C."/>
            <person name="Ke Z."/>
        </authorList>
    </citation>
    <scope>NUCLEOTIDE SEQUENCE</scope>
    <source>
        <strain evidence="7">LB-8</strain>
    </source>
</reference>
<keyword evidence="2 5" id="KW-0963">Cytoplasm</keyword>
<dbReference type="PIRSF" id="PIRSF036402">
    <property type="entry name" value="Ureas_acces_UreE"/>
    <property type="match status" value="1"/>
</dbReference>
<evidence type="ECO:0000256" key="2">
    <source>
        <dbReference type="ARBA" id="ARBA00022490"/>
    </source>
</evidence>
<dbReference type="Gene3D" id="2.60.260.20">
    <property type="entry name" value="Urease metallochaperone UreE, N-terminal domain"/>
    <property type="match status" value="1"/>
</dbReference>